<dbReference type="Gene3D" id="1.10.10.10">
    <property type="entry name" value="Winged helix-like DNA-binding domain superfamily/Winged helix DNA-binding domain"/>
    <property type="match status" value="1"/>
</dbReference>
<organism evidence="4 5">
    <name type="scientific">Alkalilimnicola ehrlichii</name>
    <dbReference type="NCBI Taxonomy" id="351052"/>
    <lineage>
        <taxon>Bacteria</taxon>
        <taxon>Pseudomonadati</taxon>
        <taxon>Pseudomonadota</taxon>
        <taxon>Gammaproteobacteria</taxon>
        <taxon>Chromatiales</taxon>
        <taxon>Ectothiorhodospiraceae</taxon>
        <taxon>Alkalilimnicola</taxon>
    </lineage>
</organism>
<dbReference type="SUPFAM" id="SSF88659">
    <property type="entry name" value="Sigma3 and sigma4 domains of RNA polymerase sigma factors"/>
    <property type="match status" value="1"/>
</dbReference>
<dbReference type="NCBIfam" id="TIGR02957">
    <property type="entry name" value="SigX4"/>
    <property type="match status" value="1"/>
</dbReference>
<accession>A0A3E0WGQ1</accession>
<evidence type="ECO:0000313" key="4">
    <source>
        <dbReference type="EMBL" id="RFA31938.1"/>
    </source>
</evidence>
<dbReference type="InterPro" id="IPR013249">
    <property type="entry name" value="RNA_pol_sigma70_r4_t2"/>
</dbReference>
<dbReference type="Gene3D" id="3.10.450.50">
    <property type="match status" value="1"/>
</dbReference>
<proteinExistence type="predicted"/>
<dbReference type="InterPro" id="IPR036388">
    <property type="entry name" value="WH-like_DNA-bd_sf"/>
</dbReference>
<evidence type="ECO:0000256" key="1">
    <source>
        <dbReference type="ARBA" id="ARBA00011344"/>
    </source>
</evidence>
<dbReference type="SUPFAM" id="SSF88946">
    <property type="entry name" value="Sigma2 domain of RNA polymerase sigma factors"/>
    <property type="match status" value="1"/>
</dbReference>
<dbReference type="GO" id="GO:0003677">
    <property type="term" value="F:DNA binding"/>
    <property type="evidence" value="ECO:0007669"/>
    <property type="project" value="InterPro"/>
</dbReference>
<dbReference type="RefSeq" id="WP_116348532.1">
    <property type="nucleotide sequence ID" value="NZ_NFZW01000037.1"/>
</dbReference>
<evidence type="ECO:0000313" key="5">
    <source>
        <dbReference type="Proteomes" id="UP000256763"/>
    </source>
</evidence>
<comment type="caution">
    <text evidence="4">The sequence shown here is derived from an EMBL/GenBank/DDBJ whole genome shotgun (WGS) entry which is preliminary data.</text>
</comment>
<feature type="domain" description="RNA polymerase sigma factor 70 region 4 type 2" evidence="3">
    <location>
        <begin position="111"/>
        <end position="161"/>
    </location>
</feature>
<name>A0A3E0WGQ1_9GAMM</name>
<evidence type="ECO:0000259" key="3">
    <source>
        <dbReference type="Pfam" id="PF08281"/>
    </source>
</evidence>
<dbReference type="InterPro" id="IPR007627">
    <property type="entry name" value="RNA_pol_sigma70_r2"/>
</dbReference>
<dbReference type="EMBL" id="NFZW01000037">
    <property type="protein sequence ID" value="RFA31938.1"/>
    <property type="molecule type" value="Genomic_DNA"/>
</dbReference>
<sequence length="304" mass="33772">MSEQDTTAASVFDRHRPRLLGLAYRMLGSVAESEDVVQDAYLRWRRVAHSSVEEPEAYLSAVVTRLSLDRLKEARRRRETYVGPWLPEPVTDDSFATAADDGQLAEDVSIALMLALERLSPLERASFLLHDVFELSFDEIATALRRSSAACRKLASRARSQIQEARPRFAVTTDESRALAEAFFQASRSGDVAGLTQLLAEAATLHTDGGGKRLAALRPILGADKISRFFAGLARKPDGSRPLWSKPMLVNGLPGWLTVERDGLLQTTALELAEGRIVAIYIVRNPEKLRHLWPLVPEPMRKAM</sequence>
<dbReference type="Pfam" id="PF04542">
    <property type="entry name" value="Sigma70_r2"/>
    <property type="match status" value="1"/>
</dbReference>
<dbReference type="AlphaFoldDB" id="A0A3E0WGQ1"/>
<feature type="domain" description="RNA polymerase sigma-70 region 2" evidence="2">
    <location>
        <begin position="12"/>
        <end position="77"/>
    </location>
</feature>
<dbReference type="SUPFAM" id="SSF54427">
    <property type="entry name" value="NTF2-like"/>
    <property type="match status" value="1"/>
</dbReference>
<dbReference type="GO" id="GO:0006352">
    <property type="term" value="P:DNA-templated transcription initiation"/>
    <property type="evidence" value="ECO:0007669"/>
    <property type="project" value="InterPro"/>
</dbReference>
<dbReference type="Proteomes" id="UP000256763">
    <property type="component" value="Unassembled WGS sequence"/>
</dbReference>
<dbReference type="InterPro" id="IPR014303">
    <property type="entry name" value="RNA_pol_sigma-70_ECF"/>
</dbReference>
<gene>
    <name evidence="4" type="ORF">CAL65_21055</name>
</gene>
<reference evidence="5" key="1">
    <citation type="submission" date="2017-05" db="EMBL/GenBank/DDBJ databases">
        <authorList>
            <person name="Sharma S."/>
            <person name="Sidhu C."/>
            <person name="Pinnaka A.K."/>
        </authorList>
    </citation>
    <scope>NUCLEOTIDE SEQUENCE [LARGE SCALE GENOMIC DNA]</scope>
    <source>
        <strain evidence="5">AK93</strain>
    </source>
</reference>
<protein>
    <submittedName>
        <fullName evidence="4">RNA polymerase sigma factor SigJ</fullName>
    </submittedName>
</protein>
<dbReference type="InterPro" id="IPR052704">
    <property type="entry name" value="ECF_Sigma-70_Domain"/>
</dbReference>
<dbReference type="InterPro" id="IPR013324">
    <property type="entry name" value="RNA_pol_sigma_r3/r4-like"/>
</dbReference>
<dbReference type="NCBIfam" id="NF007214">
    <property type="entry name" value="PRK09636.1"/>
    <property type="match status" value="1"/>
</dbReference>
<comment type="subunit">
    <text evidence="1">Interacts transiently with the RNA polymerase catalytic core formed by RpoA, RpoB, RpoC and RpoZ (2 alpha, 1 beta, 1 beta' and 1 omega subunit) to form the RNA polymerase holoenzyme that can initiate transcription.</text>
</comment>
<dbReference type="Pfam" id="PF08281">
    <property type="entry name" value="Sigma70_r4_2"/>
    <property type="match status" value="1"/>
</dbReference>
<dbReference type="NCBIfam" id="TIGR02937">
    <property type="entry name" value="sigma70-ECF"/>
    <property type="match status" value="1"/>
</dbReference>
<dbReference type="InterPro" id="IPR032710">
    <property type="entry name" value="NTF2-like_dom_sf"/>
</dbReference>
<evidence type="ECO:0000259" key="2">
    <source>
        <dbReference type="Pfam" id="PF04542"/>
    </source>
</evidence>
<dbReference type="PANTHER" id="PTHR30173:SF36">
    <property type="entry name" value="ECF RNA POLYMERASE SIGMA FACTOR SIGJ"/>
    <property type="match status" value="1"/>
</dbReference>
<dbReference type="PANTHER" id="PTHR30173">
    <property type="entry name" value="SIGMA 19 FACTOR"/>
    <property type="match status" value="1"/>
</dbReference>
<dbReference type="InterPro" id="IPR014284">
    <property type="entry name" value="RNA_pol_sigma-70_dom"/>
</dbReference>
<dbReference type="GO" id="GO:0016987">
    <property type="term" value="F:sigma factor activity"/>
    <property type="evidence" value="ECO:0007669"/>
    <property type="project" value="InterPro"/>
</dbReference>
<dbReference type="InterPro" id="IPR013325">
    <property type="entry name" value="RNA_pol_sigma_r2"/>
</dbReference>
<dbReference type="Gene3D" id="1.10.1740.10">
    <property type="match status" value="1"/>
</dbReference>
<keyword evidence="5" id="KW-1185">Reference proteome</keyword>